<evidence type="ECO:0000256" key="1">
    <source>
        <dbReference type="ARBA" id="ARBA00004496"/>
    </source>
</evidence>
<dbReference type="InterPro" id="IPR002481">
    <property type="entry name" value="FUR"/>
</dbReference>
<keyword evidence="6" id="KW-0805">Transcription regulation</keyword>
<dbReference type="GO" id="GO:1900376">
    <property type="term" value="P:regulation of secondary metabolite biosynthetic process"/>
    <property type="evidence" value="ECO:0007669"/>
    <property type="project" value="TreeGrafter"/>
</dbReference>
<comment type="cofactor">
    <cofactor evidence="9">
        <name>Zn(2+)</name>
        <dbReference type="ChEBI" id="CHEBI:29105"/>
    </cofactor>
    <text evidence="9">Binds 1 zinc ion per subunit.</text>
</comment>
<accession>A0A0F4LPK5</accession>
<keyword evidence="7" id="KW-0238">DNA-binding</keyword>
<dbReference type="PANTHER" id="PTHR33202">
    <property type="entry name" value="ZINC UPTAKE REGULATION PROTEIN"/>
    <property type="match status" value="1"/>
</dbReference>
<reference evidence="10 11" key="1">
    <citation type="submission" date="2015-01" db="EMBL/GenBank/DDBJ databases">
        <title>Comparative genomics of the lactic acid bacteria isolated from the honey bee gut.</title>
        <authorList>
            <person name="Ellegaard K.M."/>
            <person name="Tamarit D."/>
            <person name="Javelind E."/>
            <person name="Olofsson T."/>
            <person name="Andersson S.G."/>
            <person name="Vasquez A."/>
        </authorList>
    </citation>
    <scope>NUCLEOTIDE SEQUENCE [LARGE SCALE GENOMIC DNA]</scope>
    <source>
        <strain evidence="10 11">Bin4</strain>
    </source>
</reference>
<evidence type="ECO:0000256" key="5">
    <source>
        <dbReference type="ARBA" id="ARBA00022833"/>
    </source>
</evidence>
<sequence length="142" mass="16552">MEQVDVTAAIHILQQHHYKITKQRQALLVYLAQHADFYIALAAVDQHLRQQFPTMSYDTIYRNVKEMQSIGIVETQVFKNGLRVKYQCDFSGPEHSHFICQNCGRVKEIGFPDFNSIKDQLQHYQVTAYQVEVWGICESCLK</sequence>
<evidence type="ECO:0000313" key="10">
    <source>
        <dbReference type="EMBL" id="KJY60762.1"/>
    </source>
</evidence>
<evidence type="ECO:0000256" key="3">
    <source>
        <dbReference type="ARBA" id="ARBA00022490"/>
    </source>
</evidence>
<feature type="binding site" evidence="9">
    <location>
        <position position="137"/>
    </location>
    <ligand>
        <name>Zn(2+)</name>
        <dbReference type="ChEBI" id="CHEBI:29105"/>
    </ligand>
</feature>
<dbReference type="Proteomes" id="UP000033558">
    <property type="component" value="Unassembled WGS sequence"/>
</dbReference>
<evidence type="ECO:0000313" key="11">
    <source>
        <dbReference type="Proteomes" id="UP000033558"/>
    </source>
</evidence>
<dbReference type="Gene3D" id="1.10.10.10">
    <property type="entry name" value="Winged helix-like DNA-binding domain superfamily/Winged helix DNA-binding domain"/>
    <property type="match status" value="1"/>
</dbReference>
<evidence type="ECO:0000256" key="2">
    <source>
        <dbReference type="ARBA" id="ARBA00007957"/>
    </source>
</evidence>
<dbReference type="InterPro" id="IPR043135">
    <property type="entry name" value="Fur_C"/>
</dbReference>
<keyword evidence="11" id="KW-1185">Reference proteome</keyword>
<keyword evidence="8" id="KW-0804">Transcription</keyword>
<comment type="subcellular location">
    <subcellularLocation>
        <location evidence="1">Cytoplasm</location>
    </subcellularLocation>
</comment>
<keyword evidence="4" id="KW-0678">Repressor</keyword>
<protein>
    <submittedName>
        <fullName evidence="10">Putative transcriptional regulator, Fur family</fullName>
    </submittedName>
</protein>
<dbReference type="SUPFAM" id="SSF46785">
    <property type="entry name" value="Winged helix' DNA-binding domain"/>
    <property type="match status" value="1"/>
</dbReference>
<dbReference type="PANTHER" id="PTHR33202:SF1">
    <property type="entry name" value="FERRIC UPTAKE REGULATION PROTEIN"/>
    <property type="match status" value="1"/>
</dbReference>
<comment type="similarity">
    <text evidence="2">Belongs to the Fur family.</text>
</comment>
<dbReference type="GO" id="GO:0000976">
    <property type="term" value="F:transcription cis-regulatory region binding"/>
    <property type="evidence" value="ECO:0007669"/>
    <property type="project" value="TreeGrafter"/>
</dbReference>
<dbReference type="STRING" id="1218492.JG30_14520"/>
<dbReference type="PATRIC" id="fig|1218492.5.peg.1506"/>
<dbReference type="OrthoDB" id="8659436at2"/>
<comment type="caution">
    <text evidence="10">The sequence shown here is derived from an EMBL/GenBank/DDBJ whole genome shotgun (WGS) entry which is preliminary data.</text>
</comment>
<feature type="binding site" evidence="9">
    <location>
        <position position="103"/>
    </location>
    <ligand>
        <name>Zn(2+)</name>
        <dbReference type="ChEBI" id="CHEBI:29105"/>
    </ligand>
</feature>
<organism evidence="10 11">
    <name type="scientific">Bombilactobacillus mellifer</name>
    <dbReference type="NCBI Taxonomy" id="1218492"/>
    <lineage>
        <taxon>Bacteria</taxon>
        <taxon>Bacillati</taxon>
        <taxon>Bacillota</taxon>
        <taxon>Bacilli</taxon>
        <taxon>Lactobacillales</taxon>
        <taxon>Lactobacillaceae</taxon>
        <taxon>Bombilactobacillus</taxon>
    </lineage>
</organism>
<dbReference type="GO" id="GO:0045892">
    <property type="term" value="P:negative regulation of DNA-templated transcription"/>
    <property type="evidence" value="ECO:0007669"/>
    <property type="project" value="TreeGrafter"/>
</dbReference>
<keyword evidence="3" id="KW-0963">Cytoplasm</keyword>
<evidence type="ECO:0000256" key="6">
    <source>
        <dbReference type="ARBA" id="ARBA00023015"/>
    </source>
</evidence>
<dbReference type="Gene3D" id="3.30.1490.190">
    <property type="match status" value="1"/>
</dbReference>
<feature type="binding site" evidence="9">
    <location>
        <position position="140"/>
    </location>
    <ligand>
        <name>Zn(2+)</name>
        <dbReference type="ChEBI" id="CHEBI:29105"/>
    </ligand>
</feature>
<evidence type="ECO:0000256" key="9">
    <source>
        <dbReference type="PIRSR" id="PIRSR602481-1"/>
    </source>
</evidence>
<dbReference type="Pfam" id="PF01475">
    <property type="entry name" value="FUR"/>
    <property type="match status" value="1"/>
</dbReference>
<dbReference type="EMBL" id="JXJQ01000010">
    <property type="protein sequence ID" value="KJY60762.1"/>
    <property type="molecule type" value="Genomic_DNA"/>
</dbReference>
<dbReference type="GO" id="GO:0008270">
    <property type="term" value="F:zinc ion binding"/>
    <property type="evidence" value="ECO:0007669"/>
    <property type="project" value="TreeGrafter"/>
</dbReference>
<name>A0A0F4LPK5_9LACO</name>
<evidence type="ECO:0000256" key="7">
    <source>
        <dbReference type="ARBA" id="ARBA00023125"/>
    </source>
</evidence>
<dbReference type="GO" id="GO:0005737">
    <property type="term" value="C:cytoplasm"/>
    <property type="evidence" value="ECO:0007669"/>
    <property type="project" value="UniProtKB-SubCell"/>
</dbReference>
<dbReference type="RefSeq" id="WP_046317578.1">
    <property type="nucleotide sequence ID" value="NZ_JAMBJK010000002.1"/>
</dbReference>
<keyword evidence="9" id="KW-0479">Metal-binding</keyword>
<keyword evidence="5 9" id="KW-0862">Zinc</keyword>
<evidence type="ECO:0000256" key="8">
    <source>
        <dbReference type="ARBA" id="ARBA00023163"/>
    </source>
</evidence>
<feature type="binding site" evidence="9">
    <location>
        <position position="100"/>
    </location>
    <ligand>
        <name>Zn(2+)</name>
        <dbReference type="ChEBI" id="CHEBI:29105"/>
    </ligand>
</feature>
<proteinExistence type="inferred from homology"/>
<gene>
    <name evidence="10" type="ORF">JG30_14520</name>
</gene>
<dbReference type="InterPro" id="IPR036388">
    <property type="entry name" value="WH-like_DNA-bd_sf"/>
</dbReference>
<dbReference type="CDD" id="cd07153">
    <property type="entry name" value="Fur_like"/>
    <property type="match status" value="1"/>
</dbReference>
<dbReference type="HOGENOM" id="CLU_096072_5_1_9"/>
<dbReference type="AlphaFoldDB" id="A0A0F4LPK5"/>
<dbReference type="GO" id="GO:0003700">
    <property type="term" value="F:DNA-binding transcription factor activity"/>
    <property type="evidence" value="ECO:0007669"/>
    <property type="project" value="InterPro"/>
</dbReference>
<dbReference type="InterPro" id="IPR036390">
    <property type="entry name" value="WH_DNA-bd_sf"/>
</dbReference>
<evidence type="ECO:0000256" key="4">
    <source>
        <dbReference type="ARBA" id="ARBA00022491"/>
    </source>
</evidence>